<keyword evidence="1" id="KW-0812">Transmembrane</keyword>
<gene>
    <name evidence="2" type="ordered locus">MEALZ_0522</name>
</gene>
<dbReference type="PATRIC" id="fig|271065.3.peg.539"/>
<feature type="transmembrane region" description="Helical" evidence="1">
    <location>
        <begin position="35"/>
        <end position="58"/>
    </location>
</feature>
<dbReference type="RefSeq" id="WP_014147028.1">
    <property type="nucleotide sequence ID" value="NC_016112.1"/>
</dbReference>
<sequence>MSKPTILNVIKSVFAAAVGIQSDKNRQRDFEHGNLSTYIIVGIIFTVLFVALLALLVAKITG</sequence>
<evidence type="ECO:0008006" key="4">
    <source>
        <dbReference type="Google" id="ProtNLM"/>
    </source>
</evidence>
<evidence type="ECO:0000313" key="3">
    <source>
        <dbReference type="Proteomes" id="UP000008315"/>
    </source>
</evidence>
<keyword evidence="3" id="KW-1185">Reference proteome</keyword>
<evidence type="ECO:0000313" key="2">
    <source>
        <dbReference type="EMBL" id="CCE22220.1"/>
    </source>
</evidence>
<dbReference type="KEGG" id="mah:MEALZ_0522"/>
<dbReference type="AlphaFoldDB" id="G4SZ70"/>
<proteinExistence type="predicted"/>
<dbReference type="STRING" id="1091494.MEALZ_0522"/>
<dbReference type="EMBL" id="FO082060">
    <property type="protein sequence ID" value="CCE22220.1"/>
    <property type="molecule type" value="Genomic_DNA"/>
</dbReference>
<reference evidence="3" key="1">
    <citation type="journal article" date="2012" name="J. Bacteriol.">
        <title>Genome sequence of the haloalkaliphilic methanotrophic bacterium Methylomicrobium alcaliphilum 20Z.</title>
        <authorList>
            <person name="Vuilleumier S."/>
            <person name="Khmelenina V.N."/>
            <person name="Bringel F."/>
            <person name="Reshetnikov A.S."/>
            <person name="Lajus A."/>
            <person name="Mangenot S."/>
            <person name="Rouy Z."/>
            <person name="Op den Camp H.J."/>
            <person name="Jetten M.S."/>
            <person name="Dispirito A.A."/>
            <person name="Dunfield P."/>
            <person name="Klotz M.G."/>
            <person name="Semrau J.D."/>
            <person name="Stein L.Y."/>
            <person name="Barbe V."/>
            <person name="Medigue C."/>
            <person name="Trotsenko Y.A."/>
            <person name="Kalyuzhnaya M.G."/>
        </authorList>
    </citation>
    <scope>NUCLEOTIDE SEQUENCE [LARGE SCALE GENOMIC DNA]</scope>
    <source>
        <strain evidence="3">DSM 19304 / NCIMB 14124 / VKM B-2133 / 20Z</strain>
    </source>
</reference>
<dbReference type="InterPro" id="IPR021344">
    <property type="entry name" value="DUF2970"/>
</dbReference>
<accession>G4SZ70</accession>
<protein>
    <recommendedName>
        <fullName evidence="4">DUF2970 domain-containing protein</fullName>
    </recommendedName>
</protein>
<keyword evidence="1" id="KW-0472">Membrane</keyword>
<dbReference type="HOGENOM" id="CLU_180692_2_1_6"/>
<dbReference type="Pfam" id="PF11174">
    <property type="entry name" value="DUF2970"/>
    <property type="match status" value="1"/>
</dbReference>
<name>G4SZ70_META2</name>
<keyword evidence="1" id="KW-1133">Transmembrane helix</keyword>
<evidence type="ECO:0000256" key="1">
    <source>
        <dbReference type="SAM" id="Phobius"/>
    </source>
</evidence>
<dbReference type="Proteomes" id="UP000008315">
    <property type="component" value="Chromosome"/>
</dbReference>
<organism evidence="2 3">
    <name type="scientific">Methylotuvimicrobium alcaliphilum (strain DSM 19304 / NCIMB 14124 / VKM B-2133 / 20Z)</name>
    <name type="common">Methylomicrobium alcaliphilum</name>
    <dbReference type="NCBI Taxonomy" id="1091494"/>
    <lineage>
        <taxon>Bacteria</taxon>
        <taxon>Pseudomonadati</taxon>
        <taxon>Pseudomonadota</taxon>
        <taxon>Gammaproteobacteria</taxon>
        <taxon>Methylococcales</taxon>
        <taxon>Methylococcaceae</taxon>
        <taxon>Methylotuvimicrobium</taxon>
    </lineage>
</organism>